<keyword evidence="4" id="KW-0560">Oxidoreductase</keyword>
<evidence type="ECO:0000256" key="4">
    <source>
        <dbReference type="ARBA" id="ARBA00023002"/>
    </source>
</evidence>
<feature type="binding site" evidence="7">
    <location>
        <position position="157"/>
    </location>
    <ligand>
        <name>glyoxylate</name>
        <dbReference type="ChEBI" id="CHEBI:36655"/>
    </ligand>
</feature>
<dbReference type="Pfam" id="PF01070">
    <property type="entry name" value="FMN_dh"/>
    <property type="match status" value="1"/>
</dbReference>
<feature type="binding site" evidence="7">
    <location>
        <begin position="359"/>
        <end position="360"/>
    </location>
    <ligand>
        <name>FMN</name>
        <dbReference type="ChEBI" id="CHEBI:58210"/>
    </ligand>
</feature>
<dbReference type="OrthoDB" id="9770452at2"/>
<dbReference type="PROSITE" id="PS00557">
    <property type="entry name" value="FMN_HYDROXY_ACID_DH_1"/>
    <property type="match status" value="1"/>
</dbReference>
<name>A0A1M5GVU2_9GAMM</name>
<evidence type="ECO:0000256" key="1">
    <source>
        <dbReference type="ARBA" id="ARBA00001917"/>
    </source>
</evidence>
<feature type="binding site" evidence="7">
    <location>
        <position position="53"/>
    </location>
    <ligand>
        <name>glyoxylate</name>
        <dbReference type="ChEBI" id="CHEBI:36655"/>
    </ligand>
</feature>
<dbReference type="InterPro" id="IPR013785">
    <property type="entry name" value="Aldolase_TIM"/>
</dbReference>
<dbReference type="EMBL" id="FQVF01000015">
    <property type="protein sequence ID" value="SHG07817.1"/>
    <property type="molecule type" value="Genomic_DNA"/>
</dbReference>
<protein>
    <submittedName>
        <fullName evidence="9">L-lactate dehydrogenase (Cytochrome)</fullName>
    </submittedName>
</protein>
<keyword evidence="3 7" id="KW-0288">FMN</keyword>
<evidence type="ECO:0000256" key="5">
    <source>
        <dbReference type="ARBA" id="ARBA00024042"/>
    </source>
</evidence>
<evidence type="ECO:0000259" key="8">
    <source>
        <dbReference type="PROSITE" id="PS51349"/>
    </source>
</evidence>
<evidence type="ECO:0000256" key="6">
    <source>
        <dbReference type="PIRSR" id="PIRSR000138-1"/>
    </source>
</evidence>
<gene>
    <name evidence="9" type="ORF">SAMN02745753_03229</name>
</gene>
<keyword evidence="2 7" id="KW-0285">Flavoprotein</keyword>
<feature type="binding site" evidence="7">
    <location>
        <position position="306"/>
    </location>
    <ligand>
        <name>glyoxylate</name>
        <dbReference type="ChEBI" id="CHEBI:36655"/>
    </ligand>
</feature>
<dbReference type="STRING" id="1122206.SAMN02745753_03229"/>
<proteinExistence type="inferred from homology"/>
<evidence type="ECO:0000313" key="10">
    <source>
        <dbReference type="Proteomes" id="UP000184517"/>
    </source>
</evidence>
<evidence type="ECO:0000256" key="7">
    <source>
        <dbReference type="PIRSR" id="PIRSR000138-2"/>
    </source>
</evidence>
<dbReference type="PROSITE" id="PS51349">
    <property type="entry name" value="FMN_HYDROXY_ACID_DH_2"/>
    <property type="match status" value="1"/>
</dbReference>
<dbReference type="RefSeq" id="WP_072840699.1">
    <property type="nucleotide sequence ID" value="NZ_FQVF01000015.1"/>
</dbReference>
<reference evidence="10" key="1">
    <citation type="submission" date="2016-11" db="EMBL/GenBank/DDBJ databases">
        <authorList>
            <person name="Varghese N."/>
            <person name="Submissions S."/>
        </authorList>
    </citation>
    <scope>NUCLEOTIDE SEQUENCE [LARGE SCALE GENOMIC DNA]</scope>
    <source>
        <strain evidence="10">DSM 16579</strain>
    </source>
</reference>
<dbReference type="PANTHER" id="PTHR10578:SF107">
    <property type="entry name" value="2-HYDROXYACID OXIDASE 1"/>
    <property type="match status" value="1"/>
</dbReference>
<dbReference type="Proteomes" id="UP000184517">
    <property type="component" value="Unassembled WGS sequence"/>
</dbReference>
<dbReference type="FunFam" id="3.20.20.70:FF:000029">
    <property type="entry name" value="L-lactate dehydrogenase"/>
    <property type="match status" value="1"/>
</dbReference>
<dbReference type="SUPFAM" id="SSF51395">
    <property type="entry name" value="FMN-linked oxidoreductases"/>
    <property type="match status" value="1"/>
</dbReference>
<feature type="active site" description="Proton acceptor" evidence="6">
    <location>
        <position position="306"/>
    </location>
</feature>
<feature type="binding site" evidence="7">
    <location>
        <position position="155"/>
    </location>
    <ligand>
        <name>FMN</name>
        <dbReference type="ChEBI" id="CHEBI:58210"/>
    </ligand>
</feature>
<keyword evidence="10" id="KW-1185">Reference proteome</keyword>
<dbReference type="Gene3D" id="3.20.20.70">
    <property type="entry name" value="Aldolase class I"/>
    <property type="match status" value="1"/>
</dbReference>
<feature type="binding site" evidence="7">
    <location>
        <position position="183"/>
    </location>
    <ligand>
        <name>FMN</name>
        <dbReference type="ChEBI" id="CHEBI:58210"/>
    </ligand>
</feature>
<feature type="binding site" evidence="7">
    <location>
        <begin position="106"/>
        <end position="108"/>
    </location>
    <ligand>
        <name>FMN</name>
        <dbReference type="ChEBI" id="CHEBI:58210"/>
    </ligand>
</feature>
<feature type="binding site" evidence="7">
    <location>
        <begin position="336"/>
        <end position="340"/>
    </location>
    <ligand>
        <name>FMN</name>
        <dbReference type="ChEBI" id="CHEBI:58210"/>
    </ligand>
</feature>
<dbReference type="GO" id="GO:0010181">
    <property type="term" value="F:FMN binding"/>
    <property type="evidence" value="ECO:0007669"/>
    <property type="project" value="InterPro"/>
</dbReference>
<dbReference type="InterPro" id="IPR037396">
    <property type="entry name" value="FMN_HAD"/>
</dbReference>
<feature type="binding site" evidence="7">
    <location>
        <position position="309"/>
    </location>
    <ligand>
        <name>glyoxylate</name>
        <dbReference type="ChEBI" id="CHEBI:36655"/>
    </ligand>
</feature>
<feature type="domain" description="FMN hydroxy acid dehydrogenase" evidence="8">
    <location>
        <begin position="27"/>
        <end position="410"/>
    </location>
</feature>
<evidence type="ECO:0000256" key="2">
    <source>
        <dbReference type="ARBA" id="ARBA00022630"/>
    </source>
</evidence>
<evidence type="ECO:0000313" key="9">
    <source>
        <dbReference type="EMBL" id="SHG07817.1"/>
    </source>
</evidence>
<accession>A0A1M5GVU2</accession>
<feature type="binding site" evidence="7">
    <location>
        <position position="135"/>
    </location>
    <ligand>
        <name>FMN</name>
        <dbReference type="ChEBI" id="CHEBI:58210"/>
    </ligand>
</feature>
<evidence type="ECO:0000256" key="3">
    <source>
        <dbReference type="ARBA" id="ARBA00022643"/>
    </source>
</evidence>
<dbReference type="PIRSF" id="PIRSF000138">
    <property type="entry name" value="Al-hdrx_acd_dh"/>
    <property type="match status" value="1"/>
</dbReference>
<dbReference type="InterPro" id="IPR012133">
    <property type="entry name" value="Alpha-hydoxy_acid_DH_FMN"/>
</dbReference>
<feature type="binding site" evidence="7">
    <location>
        <position position="192"/>
    </location>
    <ligand>
        <name>glyoxylate</name>
        <dbReference type="ChEBI" id="CHEBI:36655"/>
    </ligand>
</feature>
<sequence length="414" mass="45579">MSSNESIKTNKTTINTVYSGPSKRTTRLLSRVLSLDDFEIEAKKLLPRPIFGYISGAAENNVSRKRNRESFDDYEFLPRVLNDVSKRTTTTELFGKTYAAPFGIAPIGLSALYAYRGDIVLAKGAAQENVPMILSGTSLIRLEEVIKANPDAWFQAYLPGDDANIDALLQRVEKANFKTLVLTVDTCVPANRENNVRAGFSTPLKPSFRLLLDGILHPRWSIGTFLKTITFHGIPHFENSYAHRGAPILSPTVERDFSFRDHLNWSHVERIRKLWKGTFVIKGILNPEDARKAVEIGADGIIVSNHGGRQLDGAIAPLHALPAIVQACPNIPVMMDSGIRRGGDVIKALALGASFVFAGRPFAYASSVAGEAGVQHALGILKSEMMRNMALVGVNDVRDININEQVIPYSKRVR</sequence>
<comment type="cofactor">
    <cofactor evidence="1">
        <name>FMN</name>
        <dbReference type="ChEBI" id="CHEBI:58210"/>
    </cofactor>
</comment>
<dbReference type="InterPro" id="IPR008259">
    <property type="entry name" value="FMN_hydac_DH_AS"/>
</dbReference>
<feature type="binding site" evidence="7">
    <location>
        <position position="282"/>
    </location>
    <ligand>
        <name>FMN</name>
        <dbReference type="ChEBI" id="CHEBI:58210"/>
    </ligand>
</feature>
<dbReference type="PANTHER" id="PTHR10578">
    <property type="entry name" value="S -2-HYDROXY-ACID OXIDASE-RELATED"/>
    <property type="match status" value="1"/>
</dbReference>
<dbReference type="GO" id="GO:0016614">
    <property type="term" value="F:oxidoreductase activity, acting on CH-OH group of donors"/>
    <property type="evidence" value="ECO:0007669"/>
    <property type="project" value="UniProtKB-ARBA"/>
</dbReference>
<organism evidence="9 10">
    <name type="scientific">Marinomonas polaris DSM 16579</name>
    <dbReference type="NCBI Taxonomy" id="1122206"/>
    <lineage>
        <taxon>Bacteria</taxon>
        <taxon>Pseudomonadati</taxon>
        <taxon>Pseudomonadota</taxon>
        <taxon>Gammaproteobacteria</taxon>
        <taxon>Oceanospirillales</taxon>
        <taxon>Oceanospirillaceae</taxon>
        <taxon>Marinomonas</taxon>
    </lineage>
</organism>
<dbReference type="InterPro" id="IPR000262">
    <property type="entry name" value="FMN-dep_DH"/>
</dbReference>
<dbReference type="AlphaFoldDB" id="A0A1M5GVU2"/>
<dbReference type="CDD" id="cd02809">
    <property type="entry name" value="alpha_hydroxyacid_oxid_FMN"/>
    <property type="match status" value="1"/>
</dbReference>
<comment type="similarity">
    <text evidence="5">Belongs to the FMN-dependent alpha-hydroxy acid dehydrogenase family.</text>
</comment>
<feature type="binding site" evidence="7">
    <location>
        <position position="304"/>
    </location>
    <ligand>
        <name>FMN</name>
        <dbReference type="ChEBI" id="CHEBI:58210"/>
    </ligand>
</feature>